<accession>A0A3R6F9Z5</accession>
<dbReference type="AlphaFoldDB" id="A0A3R6F9Z5"/>
<dbReference type="EMBL" id="QRNB01000019">
    <property type="protein sequence ID" value="RHK11235.1"/>
    <property type="molecule type" value="Genomic_DNA"/>
</dbReference>
<organism evidence="1 2">
    <name type="scientific">Segatella copri</name>
    <dbReference type="NCBI Taxonomy" id="165179"/>
    <lineage>
        <taxon>Bacteria</taxon>
        <taxon>Pseudomonadati</taxon>
        <taxon>Bacteroidota</taxon>
        <taxon>Bacteroidia</taxon>
        <taxon>Bacteroidales</taxon>
        <taxon>Prevotellaceae</taxon>
        <taxon>Segatella</taxon>
    </lineage>
</organism>
<sequence>MKANLPGIKLRYKKEALEFLEENLRFDMDRFYQLNHKIFEDYANIGKKATSIRTILKLLQHIKQVKADVMPFIKNPKDMTIWSNEYFLQLAKMINIESLRYLPPLSHGGSISFENRH</sequence>
<proteinExistence type="predicted"/>
<reference evidence="1 2" key="1">
    <citation type="submission" date="2018-08" db="EMBL/GenBank/DDBJ databases">
        <title>A genome reference for cultivated species of the human gut microbiota.</title>
        <authorList>
            <person name="Zou Y."/>
            <person name="Xue W."/>
            <person name="Luo G."/>
        </authorList>
    </citation>
    <scope>NUCLEOTIDE SEQUENCE [LARGE SCALE GENOMIC DNA]</scope>
    <source>
        <strain evidence="1 2">AF46-2NS</strain>
    </source>
</reference>
<evidence type="ECO:0000313" key="2">
    <source>
        <dbReference type="Proteomes" id="UP000286211"/>
    </source>
</evidence>
<name>A0A3R6F9Z5_9BACT</name>
<protein>
    <submittedName>
        <fullName evidence="1">Uncharacterized protein</fullName>
    </submittedName>
</protein>
<comment type="caution">
    <text evidence="1">The sequence shown here is derived from an EMBL/GenBank/DDBJ whole genome shotgun (WGS) entry which is preliminary data.</text>
</comment>
<dbReference type="Proteomes" id="UP000286211">
    <property type="component" value="Unassembled WGS sequence"/>
</dbReference>
<gene>
    <name evidence="1" type="ORF">DW079_05060</name>
</gene>
<evidence type="ECO:0000313" key="1">
    <source>
        <dbReference type="EMBL" id="RHK11235.1"/>
    </source>
</evidence>